<name>A0ABY3PHC4_9CYAN</name>
<accession>A0ABY3PHC4</accession>
<dbReference type="RefSeq" id="WP_230840040.1">
    <property type="nucleotide sequence ID" value="NZ_CP063845.1"/>
</dbReference>
<evidence type="ECO:0000313" key="10">
    <source>
        <dbReference type="Proteomes" id="UP001054846"/>
    </source>
</evidence>
<keyword evidence="7" id="KW-0472">Membrane</keyword>
<keyword evidence="4 9" id="KW-0413">Isomerase</keyword>
<dbReference type="SUPFAM" id="SSF50891">
    <property type="entry name" value="Cyclophilin-like"/>
    <property type="match status" value="1"/>
</dbReference>
<dbReference type="InterPro" id="IPR002130">
    <property type="entry name" value="Cyclophilin-type_PPIase_dom"/>
</dbReference>
<dbReference type="InterPro" id="IPR029000">
    <property type="entry name" value="Cyclophilin-like_dom_sf"/>
</dbReference>
<dbReference type="GO" id="GO:0016853">
    <property type="term" value="F:isomerase activity"/>
    <property type="evidence" value="ECO:0007669"/>
    <property type="project" value="UniProtKB-KW"/>
</dbReference>
<feature type="domain" description="PPIase cyclophilin-type" evidence="8">
    <location>
        <begin position="269"/>
        <end position="464"/>
    </location>
</feature>
<dbReference type="Gene3D" id="1.20.120.290">
    <property type="entry name" value="Oxygen-evolving enhancer protein 3 (PsbQ), four-helix up-down bundle"/>
    <property type="match status" value="1"/>
</dbReference>
<evidence type="ECO:0000256" key="1">
    <source>
        <dbReference type="ARBA" id="ARBA00013194"/>
    </source>
</evidence>
<proteinExistence type="predicted"/>
<evidence type="ECO:0000256" key="7">
    <source>
        <dbReference type="SAM" id="Phobius"/>
    </source>
</evidence>
<dbReference type="Pfam" id="PF21329">
    <property type="entry name" value="CYP38_PsbQ-like"/>
    <property type="match status" value="1"/>
</dbReference>
<evidence type="ECO:0000256" key="4">
    <source>
        <dbReference type="ARBA" id="ARBA00023235"/>
    </source>
</evidence>
<dbReference type="PANTHER" id="PTHR43246">
    <property type="entry name" value="PEPTIDYL-PROLYL CIS-TRANS ISOMERASE CYP38, CHLOROPLASTIC"/>
    <property type="match status" value="1"/>
</dbReference>
<evidence type="ECO:0000313" key="9">
    <source>
        <dbReference type="EMBL" id="UFP93034.1"/>
    </source>
</evidence>
<keyword evidence="7" id="KW-0812">Transmembrane</keyword>
<gene>
    <name evidence="9" type="ORF">ISF26_14590</name>
</gene>
<feature type="coiled-coil region" evidence="5">
    <location>
        <begin position="190"/>
        <end position="217"/>
    </location>
</feature>
<protein>
    <recommendedName>
        <fullName evidence="1">peptidylprolyl isomerase</fullName>
        <ecNumber evidence="1">5.2.1.8</ecNumber>
    </recommendedName>
</protein>
<dbReference type="InterPro" id="IPR044665">
    <property type="entry name" value="E_coli_cyclophilin_A-like"/>
</dbReference>
<feature type="region of interest" description="Disordered" evidence="6">
    <location>
        <begin position="505"/>
        <end position="525"/>
    </location>
</feature>
<dbReference type="InterPro" id="IPR048563">
    <property type="entry name" value="CYP38_PsbQ-like"/>
</dbReference>
<evidence type="ECO:0000256" key="3">
    <source>
        <dbReference type="ARBA" id="ARBA00023110"/>
    </source>
</evidence>
<dbReference type="EMBL" id="CP063845">
    <property type="protein sequence ID" value="UFP93034.1"/>
    <property type="molecule type" value="Genomic_DNA"/>
</dbReference>
<dbReference type="Proteomes" id="UP001054846">
    <property type="component" value="Chromosome"/>
</dbReference>
<keyword evidence="5" id="KW-0175">Coiled coil</keyword>
<keyword evidence="2" id="KW-0793">Thylakoid</keyword>
<evidence type="ECO:0000256" key="2">
    <source>
        <dbReference type="ARBA" id="ARBA00023078"/>
    </source>
</evidence>
<feature type="transmembrane region" description="Helical" evidence="7">
    <location>
        <begin position="78"/>
        <end position="98"/>
    </location>
</feature>
<sequence>MSAVEQKINELEQLTQTAEFQALPPEERRRILDEYYRRELAPASVDRASFDKIFAAAWQAPPPVKVASERKQLNLTPVWLTLGLIGGTAVALAGLVFWTNNLQDISTQDDATLIKSLRGGDPVREDEVALRRSLPDTGPEVWEIEKALERVAEPLKDGGWLEAKERTARVVDLLNRYEPQILARVPAGARNRAVQAIAQVRANIRALEDKIQAKDITGSTLQARRTFWYLDLLELALLDEFRPEVPAEYRNLPRLEGGWAMVRFTTDRGPFVALVDGFNAPVTAGNFLDLVQRGFYNGLKITRAERFNLVQTGDPSGKGTGGFTDPATGKLRTIPMEVRPARKEAEITASQVIQRRVDYVQDRFELDPIKLREEMGNLHKRYIADDWKAVPYGKTIQSYPALYYGPPGVFSMARYEKDPNSASSQFFISFSDPELNPTGKNLSDGKYANFGYITQGIRTVRQLKVGDTIQKAEILNCKEAAFNEYRELPPAGSSMYATREGPATNLETSCLPLPPPRLSNSPKDL</sequence>
<dbReference type="PROSITE" id="PS50072">
    <property type="entry name" value="CSA_PPIASE_2"/>
    <property type="match status" value="1"/>
</dbReference>
<dbReference type="Gene3D" id="2.40.100.10">
    <property type="entry name" value="Cyclophilin-like"/>
    <property type="match status" value="1"/>
</dbReference>
<keyword evidence="10" id="KW-1185">Reference proteome</keyword>
<keyword evidence="3" id="KW-0697">Rotamase</keyword>
<dbReference type="InterPro" id="IPR023222">
    <property type="entry name" value="PsbQ-like_dom_sf"/>
</dbReference>
<dbReference type="SUPFAM" id="SSF101112">
    <property type="entry name" value="Oxygen-evolving enhancer protein 3"/>
    <property type="match status" value="1"/>
</dbReference>
<evidence type="ECO:0000259" key="8">
    <source>
        <dbReference type="PROSITE" id="PS50072"/>
    </source>
</evidence>
<evidence type="ECO:0000256" key="5">
    <source>
        <dbReference type="SAM" id="Coils"/>
    </source>
</evidence>
<organism evidence="9 10">
    <name type="scientific">Gloeobacter morelensis MG652769</name>
    <dbReference type="NCBI Taxonomy" id="2781736"/>
    <lineage>
        <taxon>Bacteria</taxon>
        <taxon>Bacillati</taxon>
        <taxon>Cyanobacteriota</taxon>
        <taxon>Cyanophyceae</taxon>
        <taxon>Gloeobacterales</taxon>
        <taxon>Gloeobacteraceae</taxon>
        <taxon>Gloeobacter</taxon>
        <taxon>Gloeobacter morelensis</taxon>
    </lineage>
</organism>
<dbReference type="EC" id="5.2.1.8" evidence="1"/>
<evidence type="ECO:0000256" key="6">
    <source>
        <dbReference type="SAM" id="MobiDB-lite"/>
    </source>
</evidence>
<reference evidence="9 10" key="1">
    <citation type="journal article" date="2021" name="Genome Biol. Evol.">
        <title>Complete Genome Sequencing of a Novel Gloeobacter Species from a Waterfall Cave in Mexico.</title>
        <authorList>
            <person name="Saw J.H."/>
            <person name="Cardona T."/>
            <person name="Montejano G."/>
        </authorList>
    </citation>
    <scope>NUCLEOTIDE SEQUENCE [LARGE SCALE GENOMIC DNA]</scope>
    <source>
        <strain evidence="9">MG652769</strain>
    </source>
</reference>
<dbReference type="Pfam" id="PF00160">
    <property type="entry name" value="Pro_isomerase"/>
    <property type="match status" value="1"/>
</dbReference>
<keyword evidence="7" id="KW-1133">Transmembrane helix</keyword>